<keyword evidence="1" id="KW-0963">Cytoplasm</keyword>
<evidence type="ECO:0000313" key="7">
    <source>
        <dbReference type="EMBL" id="VAW72371.1"/>
    </source>
</evidence>
<dbReference type="Gene3D" id="3.40.1010.10">
    <property type="entry name" value="Cobalt-precorrin-4 Transmethylase, Domain 1"/>
    <property type="match status" value="1"/>
</dbReference>
<dbReference type="EC" id="2.1.1.198" evidence="7"/>
<dbReference type="GO" id="GO:0006364">
    <property type="term" value="P:rRNA processing"/>
    <property type="evidence" value="ECO:0007669"/>
    <property type="project" value="UniProtKB-KW"/>
</dbReference>
<dbReference type="HAMAP" id="MF_01877">
    <property type="entry name" value="16SrRNA_methyltr_I"/>
    <property type="match status" value="1"/>
</dbReference>
<dbReference type="GO" id="GO:0008168">
    <property type="term" value="F:methyltransferase activity"/>
    <property type="evidence" value="ECO:0007669"/>
    <property type="project" value="UniProtKB-KW"/>
</dbReference>
<dbReference type="FunFam" id="3.40.1010.10:FF:000002">
    <property type="entry name" value="Ribosomal RNA small subunit methyltransferase I"/>
    <property type="match status" value="1"/>
</dbReference>
<dbReference type="Gene3D" id="3.30.950.10">
    <property type="entry name" value="Methyltransferase, Cobalt-precorrin-4 Transmethylase, Domain 2"/>
    <property type="match status" value="1"/>
</dbReference>
<dbReference type="Pfam" id="PF00590">
    <property type="entry name" value="TP_methylase"/>
    <property type="match status" value="1"/>
</dbReference>
<sequence length="309" mass="34485">MKLAHSLDFRIDMITENKKEGVAGPGVLYIVATPIGNLEDITYRAVKILQEVDVVAAEDTRHSRVLLQHFGINTPLIALHEHNEQQRAAHLLDRIEKGEKIALISDAGTPLISDPGYRIVSEAHSRELTVTPIPGASAVTAAISVSGQATDRFVFEGFLVSKQAARRRQLMTLENETRTIIFYESGRRMLESLQDMQDCFGTERYVTVAKEMTKRFETIKRLQFSQAIVWFSEVPERLKGEFVVIVSGCNKNDNVGASLQQAEKAITLLSPCLSAKQTVSIVTQLCDIPKNQAYKMFVEHNKNNNANTD</sequence>
<gene>
    <name evidence="7" type="ORF">MNBD_GAMMA12-1755</name>
</gene>
<evidence type="ECO:0000256" key="5">
    <source>
        <dbReference type="ARBA" id="ARBA00022691"/>
    </source>
</evidence>
<dbReference type="InterPro" id="IPR014776">
    <property type="entry name" value="4pyrrole_Mease_sub2"/>
</dbReference>
<organism evidence="7">
    <name type="scientific">hydrothermal vent metagenome</name>
    <dbReference type="NCBI Taxonomy" id="652676"/>
    <lineage>
        <taxon>unclassified sequences</taxon>
        <taxon>metagenomes</taxon>
        <taxon>ecological metagenomes</taxon>
    </lineage>
</organism>
<evidence type="ECO:0000256" key="1">
    <source>
        <dbReference type="ARBA" id="ARBA00022490"/>
    </source>
</evidence>
<keyword evidence="2" id="KW-0698">rRNA processing</keyword>
<accession>A0A3B0XXW0</accession>
<dbReference type="InterPro" id="IPR008189">
    <property type="entry name" value="rRNA_ssu_MeTfrase_I"/>
</dbReference>
<dbReference type="PANTHER" id="PTHR46111">
    <property type="entry name" value="RIBOSOMAL RNA SMALL SUBUNIT METHYLTRANSFERASE I"/>
    <property type="match status" value="1"/>
</dbReference>
<keyword evidence="3 7" id="KW-0489">Methyltransferase</keyword>
<feature type="domain" description="Tetrapyrrole methylase" evidence="6">
    <location>
        <begin position="28"/>
        <end position="224"/>
    </location>
</feature>
<dbReference type="InterPro" id="IPR035996">
    <property type="entry name" value="4pyrrol_Methylase_sf"/>
</dbReference>
<evidence type="ECO:0000256" key="2">
    <source>
        <dbReference type="ARBA" id="ARBA00022552"/>
    </source>
</evidence>
<dbReference type="PIRSF" id="PIRSF005917">
    <property type="entry name" value="MTase_YraL"/>
    <property type="match status" value="1"/>
</dbReference>
<dbReference type="InterPro" id="IPR000878">
    <property type="entry name" value="4pyrrol_Mease"/>
</dbReference>
<dbReference type="FunFam" id="3.30.950.10:FF:000002">
    <property type="entry name" value="Ribosomal RNA small subunit methyltransferase I"/>
    <property type="match status" value="1"/>
</dbReference>
<dbReference type="EMBL" id="UOFL01000036">
    <property type="protein sequence ID" value="VAW72371.1"/>
    <property type="molecule type" value="Genomic_DNA"/>
</dbReference>
<keyword evidence="5" id="KW-0949">S-adenosyl-L-methionine</keyword>
<dbReference type="CDD" id="cd11648">
    <property type="entry name" value="RsmI"/>
    <property type="match status" value="1"/>
</dbReference>
<dbReference type="PANTHER" id="PTHR46111:SF1">
    <property type="entry name" value="RIBOSOMAL RNA SMALL SUBUNIT METHYLTRANSFERASE I"/>
    <property type="match status" value="1"/>
</dbReference>
<dbReference type="GO" id="GO:0032259">
    <property type="term" value="P:methylation"/>
    <property type="evidence" value="ECO:0007669"/>
    <property type="project" value="UniProtKB-KW"/>
</dbReference>
<dbReference type="SUPFAM" id="SSF53790">
    <property type="entry name" value="Tetrapyrrole methylase"/>
    <property type="match status" value="1"/>
</dbReference>
<keyword evidence="4 7" id="KW-0808">Transferase</keyword>
<dbReference type="PROSITE" id="PS01296">
    <property type="entry name" value="RSMI"/>
    <property type="match status" value="1"/>
</dbReference>
<dbReference type="InterPro" id="IPR018063">
    <property type="entry name" value="SAM_MeTrfase_RsmI_CS"/>
</dbReference>
<dbReference type="InterPro" id="IPR014777">
    <property type="entry name" value="4pyrrole_Mease_sub1"/>
</dbReference>
<reference evidence="7" key="1">
    <citation type="submission" date="2018-06" db="EMBL/GenBank/DDBJ databases">
        <authorList>
            <person name="Zhirakovskaya E."/>
        </authorList>
    </citation>
    <scope>NUCLEOTIDE SEQUENCE</scope>
</reference>
<evidence type="ECO:0000256" key="3">
    <source>
        <dbReference type="ARBA" id="ARBA00022603"/>
    </source>
</evidence>
<name>A0A3B0XXW0_9ZZZZ</name>
<protein>
    <submittedName>
        <fullName evidence="7">16S rRNA (Cytidine(1402)-2'-O)-methyltransferase</fullName>
        <ecNumber evidence="7">2.1.1.198</ecNumber>
    </submittedName>
</protein>
<evidence type="ECO:0000259" key="6">
    <source>
        <dbReference type="Pfam" id="PF00590"/>
    </source>
</evidence>
<evidence type="ECO:0000256" key="4">
    <source>
        <dbReference type="ARBA" id="ARBA00022679"/>
    </source>
</evidence>
<proteinExistence type="inferred from homology"/>
<dbReference type="AlphaFoldDB" id="A0A3B0XXW0"/>
<dbReference type="NCBIfam" id="TIGR00096">
    <property type="entry name" value="16S rRNA (cytidine(1402)-2'-O)-methyltransferase"/>
    <property type="match status" value="1"/>
</dbReference>